<reference evidence="3" key="1">
    <citation type="journal article" date="2017" name="Genome Biol.">
        <title>Comparative genomics reveals high biological diversity and specific adaptations in the industrially and medically important fungal genus Aspergillus.</title>
        <authorList>
            <person name="de Vries R.P."/>
            <person name="Riley R."/>
            <person name="Wiebenga A."/>
            <person name="Aguilar-Osorio G."/>
            <person name="Amillis S."/>
            <person name="Uchima C.A."/>
            <person name="Anderluh G."/>
            <person name="Asadollahi M."/>
            <person name="Askin M."/>
            <person name="Barry K."/>
            <person name="Battaglia E."/>
            <person name="Bayram O."/>
            <person name="Benocci T."/>
            <person name="Braus-Stromeyer S.A."/>
            <person name="Caldana C."/>
            <person name="Canovas D."/>
            <person name="Cerqueira G.C."/>
            <person name="Chen F."/>
            <person name="Chen W."/>
            <person name="Choi C."/>
            <person name="Clum A."/>
            <person name="Dos Santos R.A."/>
            <person name="Damasio A.R."/>
            <person name="Diallinas G."/>
            <person name="Emri T."/>
            <person name="Fekete E."/>
            <person name="Flipphi M."/>
            <person name="Freyberg S."/>
            <person name="Gallo A."/>
            <person name="Gournas C."/>
            <person name="Habgood R."/>
            <person name="Hainaut M."/>
            <person name="Harispe M.L."/>
            <person name="Henrissat B."/>
            <person name="Hilden K.S."/>
            <person name="Hope R."/>
            <person name="Hossain A."/>
            <person name="Karabika E."/>
            <person name="Karaffa L."/>
            <person name="Karanyi Z."/>
            <person name="Krasevec N."/>
            <person name="Kuo A."/>
            <person name="Kusch H."/>
            <person name="LaButti K."/>
            <person name="Lagendijk E.L."/>
            <person name="Lapidus A."/>
            <person name="Levasseur A."/>
            <person name="Lindquist E."/>
            <person name="Lipzen A."/>
            <person name="Logrieco A.F."/>
            <person name="MacCabe A."/>
            <person name="Maekelae M.R."/>
            <person name="Malavazi I."/>
            <person name="Melin P."/>
            <person name="Meyer V."/>
            <person name="Mielnichuk N."/>
            <person name="Miskei M."/>
            <person name="Molnar A.P."/>
            <person name="Mule G."/>
            <person name="Ngan C.Y."/>
            <person name="Orejas M."/>
            <person name="Orosz E."/>
            <person name="Ouedraogo J.P."/>
            <person name="Overkamp K.M."/>
            <person name="Park H.-S."/>
            <person name="Perrone G."/>
            <person name="Piumi F."/>
            <person name="Punt P.J."/>
            <person name="Ram A.F."/>
            <person name="Ramon A."/>
            <person name="Rauscher S."/>
            <person name="Record E."/>
            <person name="Riano-Pachon D.M."/>
            <person name="Robert V."/>
            <person name="Roehrig J."/>
            <person name="Ruller R."/>
            <person name="Salamov A."/>
            <person name="Salih N.S."/>
            <person name="Samson R.A."/>
            <person name="Sandor E."/>
            <person name="Sanguinetti M."/>
            <person name="Schuetze T."/>
            <person name="Sepcic K."/>
            <person name="Shelest E."/>
            <person name="Sherlock G."/>
            <person name="Sophianopoulou V."/>
            <person name="Squina F.M."/>
            <person name="Sun H."/>
            <person name="Susca A."/>
            <person name="Todd R.B."/>
            <person name="Tsang A."/>
            <person name="Unkles S.E."/>
            <person name="van de Wiele N."/>
            <person name="van Rossen-Uffink D."/>
            <person name="Oliveira J.V."/>
            <person name="Vesth T.C."/>
            <person name="Visser J."/>
            <person name="Yu J.-H."/>
            <person name="Zhou M."/>
            <person name="Andersen M.R."/>
            <person name="Archer D.B."/>
            <person name="Baker S.E."/>
            <person name="Benoit I."/>
            <person name="Brakhage A.A."/>
            <person name="Braus G.H."/>
            <person name="Fischer R."/>
            <person name="Frisvad J.C."/>
            <person name="Goldman G.H."/>
            <person name="Houbraken J."/>
            <person name="Oakley B."/>
            <person name="Pocsi I."/>
            <person name="Scazzocchio C."/>
            <person name="Seiboth B."/>
            <person name="vanKuyk P.A."/>
            <person name="Wortman J."/>
            <person name="Dyer P.S."/>
            <person name="Grigoriev I.V."/>
        </authorList>
    </citation>
    <scope>NUCLEOTIDE SEQUENCE [LARGE SCALE GENOMIC DNA]</scope>
    <source>
        <strain evidence="3">CBS 583.65</strain>
    </source>
</reference>
<dbReference type="VEuPathDB" id="FungiDB:ASPVEDRAFT_393951"/>
<feature type="compositionally biased region" description="Basic and acidic residues" evidence="1">
    <location>
        <begin position="74"/>
        <end position="84"/>
    </location>
</feature>
<gene>
    <name evidence="2" type="ORF">ASPVEDRAFT_393951</name>
</gene>
<feature type="region of interest" description="Disordered" evidence="1">
    <location>
        <begin position="66"/>
        <end position="116"/>
    </location>
</feature>
<proteinExistence type="predicted"/>
<dbReference type="Proteomes" id="UP000184073">
    <property type="component" value="Unassembled WGS sequence"/>
</dbReference>
<evidence type="ECO:0000256" key="1">
    <source>
        <dbReference type="SAM" id="MobiDB-lite"/>
    </source>
</evidence>
<feature type="region of interest" description="Disordered" evidence="1">
    <location>
        <begin position="155"/>
        <end position="274"/>
    </location>
</feature>
<feature type="compositionally biased region" description="Polar residues" evidence="1">
    <location>
        <begin position="16"/>
        <end position="26"/>
    </location>
</feature>
<dbReference type="OrthoDB" id="4504119at2759"/>
<accession>A0A1L9Q3R2</accession>
<feature type="region of interest" description="Disordered" evidence="1">
    <location>
        <begin position="1"/>
        <end position="26"/>
    </location>
</feature>
<keyword evidence="3" id="KW-1185">Reference proteome</keyword>
<feature type="compositionally biased region" description="Basic residues" evidence="1">
    <location>
        <begin position="253"/>
        <end position="263"/>
    </location>
</feature>
<sequence>MLSTLQAEPTKKVHSGSDSTRVWRLTSTTNGTTKSSLYYDPTNLEDLVEVIRQVLTNNGSLDEVIEGQTNESHNNPETDNKIDPEPAPEDNPIIPSAVDSASDPPGADLGDPDDDTLAYVRVPHSLLGLSRQRLSLDTKPFQVYDAKAGRIKSSVFHVEKHNPPNSGITSDVPDRTDQSSAISPRTLEVSPLRRTALLPDGGSIRPTKDPVVSSASDYSRKSQSQGSSPPTSVASMVSGQAKPEPGTTPGCRGSKKRKQRPTNKAKDGSSTSAKKVKLATTLLDHDPVPDILSDSIWIRLGFRRRPQCDFMEPSPVAEANPFVNHEAVRHLRDLLDGKRPPSDLYVPKTSEEKPPKTIRKPAVDSVPNGLSNGLPEGYHEGLPVSIPDQSNPPPWENAFLPDKTNPPKPPAPTKVSSSSNQDVYVDAPSVKPPSSSPAWAIEPDDSGSKKAYLPPGAFAHPLSPTPDSEAKKHTVPLCSNFLDLPKNNLSVRGIVSLGKCSLCERPLDELRYSRWEQDDGPEHQEDGQMNRNQTQTTLAEAGGRGPIFWSRHHRYGYDDPVISSCAGCSGTWHRQCTERYMKLQGPAGKKLECPACGDQWL</sequence>
<dbReference type="RefSeq" id="XP_040674124.1">
    <property type="nucleotide sequence ID" value="XM_040811912.1"/>
</dbReference>
<protein>
    <submittedName>
        <fullName evidence="2">Uncharacterized protein</fullName>
    </submittedName>
</protein>
<name>A0A1L9Q3R2_ASPVE</name>
<dbReference type="AlphaFoldDB" id="A0A1L9Q3R2"/>
<evidence type="ECO:0000313" key="2">
    <source>
        <dbReference type="EMBL" id="OJJ08362.1"/>
    </source>
</evidence>
<dbReference type="EMBL" id="KV878139">
    <property type="protein sequence ID" value="OJJ08362.1"/>
    <property type="molecule type" value="Genomic_DNA"/>
</dbReference>
<evidence type="ECO:0000313" key="3">
    <source>
        <dbReference type="Proteomes" id="UP000184073"/>
    </source>
</evidence>
<feature type="region of interest" description="Disordered" evidence="1">
    <location>
        <begin position="334"/>
        <end position="458"/>
    </location>
</feature>
<dbReference type="GeneID" id="63727423"/>
<organism evidence="2 3">
    <name type="scientific">Aspergillus versicolor CBS 583.65</name>
    <dbReference type="NCBI Taxonomy" id="1036611"/>
    <lineage>
        <taxon>Eukaryota</taxon>
        <taxon>Fungi</taxon>
        <taxon>Dikarya</taxon>
        <taxon>Ascomycota</taxon>
        <taxon>Pezizomycotina</taxon>
        <taxon>Eurotiomycetes</taxon>
        <taxon>Eurotiomycetidae</taxon>
        <taxon>Eurotiales</taxon>
        <taxon>Aspergillaceae</taxon>
        <taxon>Aspergillus</taxon>
        <taxon>Aspergillus subgen. Nidulantes</taxon>
    </lineage>
</organism>
<feature type="compositionally biased region" description="Polar residues" evidence="1">
    <location>
        <begin position="213"/>
        <end position="238"/>
    </location>
</feature>